<gene>
    <name evidence="1" type="ORF">Clopa_2762</name>
</gene>
<dbReference type="OrthoDB" id="1934523at2"/>
<dbReference type="STRING" id="86416.Clopa_2762"/>
<accession>R4K7C3</accession>
<organism evidence="1 2">
    <name type="scientific">Clostridium pasteurianum BC1</name>
    <dbReference type="NCBI Taxonomy" id="86416"/>
    <lineage>
        <taxon>Bacteria</taxon>
        <taxon>Bacillati</taxon>
        <taxon>Bacillota</taxon>
        <taxon>Clostridia</taxon>
        <taxon>Eubacteriales</taxon>
        <taxon>Clostridiaceae</taxon>
        <taxon>Clostridium</taxon>
    </lineage>
</organism>
<keyword evidence="2" id="KW-1185">Reference proteome</keyword>
<protein>
    <submittedName>
        <fullName evidence="1">Uncharacterized protein</fullName>
    </submittedName>
</protein>
<dbReference type="RefSeq" id="WP_015615897.1">
    <property type="nucleotide sequence ID" value="NC_021182.1"/>
</dbReference>
<dbReference type="PATRIC" id="fig|86416.3.peg.2749"/>
<reference evidence="1 2" key="1">
    <citation type="submission" date="2012-01" db="EMBL/GenBank/DDBJ databases">
        <title>Complete sequence of chromosome of Clostridium pasteurianum BC1.</title>
        <authorList>
            <consortium name="US DOE Joint Genome Institute"/>
            <person name="Lucas S."/>
            <person name="Han J."/>
            <person name="Lapidus A."/>
            <person name="Cheng J.-F."/>
            <person name="Goodwin L."/>
            <person name="Pitluck S."/>
            <person name="Peters L."/>
            <person name="Mikhailova N."/>
            <person name="Teshima H."/>
            <person name="Detter J.C."/>
            <person name="Han C."/>
            <person name="Tapia R."/>
            <person name="Land M."/>
            <person name="Hauser L."/>
            <person name="Kyrpides N."/>
            <person name="Ivanova N."/>
            <person name="Pagani I."/>
            <person name="Dunn J."/>
            <person name="Taghavi S."/>
            <person name="Francis A."/>
            <person name="van der Lelie D."/>
            <person name="Woyke T."/>
        </authorList>
    </citation>
    <scope>NUCLEOTIDE SEQUENCE [LARGE SCALE GENOMIC DNA]</scope>
    <source>
        <strain evidence="1 2">BC1</strain>
    </source>
</reference>
<evidence type="ECO:0000313" key="2">
    <source>
        <dbReference type="Proteomes" id="UP000013523"/>
    </source>
</evidence>
<name>R4K7C3_CLOPA</name>
<evidence type="ECO:0000313" key="1">
    <source>
        <dbReference type="EMBL" id="AGK97601.1"/>
    </source>
</evidence>
<sequence length="81" mass="9674">MSEKVIDISKKYSREISEISYILDNLEKGRYYENTGSKMDGYLSTNICNLRDELNELFNKIEYNKDSINEEMRKAFFKINE</sequence>
<dbReference type="KEGG" id="cpas:Clopa_2762"/>
<dbReference type="AlphaFoldDB" id="R4K7C3"/>
<dbReference type="eggNOG" id="ENOG502ZM44">
    <property type="taxonomic scope" value="Bacteria"/>
</dbReference>
<dbReference type="HOGENOM" id="CLU_190425_0_0_9"/>
<dbReference type="EMBL" id="CP003261">
    <property type="protein sequence ID" value="AGK97601.1"/>
    <property type="molecule type" value="Genomic_DNA"/>
</dbReference>
<dbReference type="Proteomes" id="UP000013523">
    <property type="component" value="Chromosome"/>
</dbReference>
<proteinExistence type="predicted"/>